<dbReference type="PATRIC" id="fig|1432052.3.peg.4019"/>
<dbReference type="EMBL" id="MCGI01000003">
    <property type="protein sequence ID" value="ODM11192.1"/>
    <property type="molecule type" value="Genomic_DNA"/>
</dbReference>
<name>A0A1E3AR69_9FIRM</name>
<dbReference type="Pfam" id="PF04172">
    <property type="entry name" value="LrgB"/>
    <property type="match status" value="1"/>
</dbReference>
<feature type="transmembrane region" description="Helical" evidence="5">
    <location>
        <begin position="6"/>
        <end position="25"/>
    </location>
</feature>
<dbReference type="PANTHER" id="PTHR30249">
    <property type="entry name" value="PUTATIVE SEROTONIN TRANSPORTER"/>
    <property type="match status" value="1"/>
</dbReference>
<gene>
    <name evidence="6" type="primary">yohK</name>
    <name evidence="6" type="ORF">BEH84_03621</name>
</gene>
<dbReference type="AlphaFoldDB" id="A0A1E3AR69"/>
<feature type="transmembrane region" description="Helical" evidence="5">
    <location>
        <begin position="146"/>
        <end position="169"/>
    </location>
</feature>
<evidence type="ECO:0000313" key="6">
    <source>
        <dbReference type="EMBL" id="ODM11192.1"/>
    </source>
</evidence>
<feature type="transmembrane region" description="Helical" evidence="5">
    <location>
        <begin position="94"/>
        <end position="117"/>
    </location>
</feature>
<feature type="transmembrane region" description="Helical" evidence="5">
    <location>
        <begin position="32"/>
        <end position="51"/>
    </location>
</feature>
<sequence>MAELTSSPFFGIALSVLAFSIGVWIQKKTGLVVCNPLIIAIVLVIGVLLLFRIPYEAYNVGGGIINMFLAPATSCLAVSIYTRAELLKKNWLPILVGCTVGALTSMGSVYLLCRLFGLDEAMTNSLIPKSVTTPIAVGISGSHGGMVPVTVVAVIITGIMGSIMAPWLIRIFRVSDSMTAGLAIGACSHAIGTSKAIELGETEGAMSGLAIGVCGILTVIFSLFLM</sequence>
<evidence type="ECO:0000256" key="1">
    <source>
        <dbReference type="ARBA" id="ARBA00004141"/>
    </source>
</evidence>
<keyword evidence="2 5" id="KW-0812">Transmembrane</keyword>
<keyword evidence="4 5" id="KW-0472">Membrane</keyword>
<organism evidence="6 7">
    <name type="scientific">Eisenbergiella tayi</name>
    <dbReference type="NCBI Taxonomy" id="1432052"/>
    <lineage>
        <taxon>Bacteria</taxon>
        <taxon>Bacillati</taxon>
        <taxon>Bacillota</taxon>
        <taxon>Clostridia</taxon>
        <taxon>Lachnospirales</taxon>
        <taxon>Lachnospiraceae</taxon>
        <taxon>Eisenbergiella</taxon>
    </lineage>
</organism>
<dbReference type="InterPro" id="IPR007300">
    <property type="entry name" value="CidB/LrgB"/>
</dbReference>
<reference evidence="6 7" key="1">
    <citation type="submission" date="2016-07" db="EMBL/GenBank/DDBJ databases">
        <title>Characterization of isolates of Eisenbergiella tayi derived from blood cultures, using whole genome sequencing.</title>
        <authorList>
            <person name="Burdz T."/>
            <person name="Wiebe D."/>
            <person name="Huynh C."/>
            <person name="Bernard K."/>
        </authorList>
    </citation>
    <scope>NUCLEOTIDE SEQUENCE [LARGE SCALE GENOMIC DNA]</scope>
    <source>
        <strain evidence="6 7">NML 120489</strain>
    </source>
</reference>
<evidence type="ECO:0000256" key="4">
    <source>
        <dbReference type="ARBA" id="ARBA00023136"/>
    </source>
</evidence>
<protein>
    <submittedName>
        <fullName evidence="6">Inner membrane protein YohK</fullName>
    </submittedName>
</protein>
<dbReference type="GO" id="GO:0016020">
    <property type="term" value="C:membrane"/>
    <property type="evidence" value="ECO:0007669"/>
    <property type="project" value="UniProtKB-SubCell"/>
</dbReference>
<dbReference type="RefSeq" id="WP_069157838.1">
    <property type="nucleotide sequence ID" value="NZ_DBFYTC010000145.1"/>
</dbReference>
<keyword evidence="3 5" id="KW-1133">Transmembrane helix</keyword>
<proteinExistence type="predicted"/>
<feature type="transmembrane region" description="Helical" evidence="5">
    <location>
        <begin position="205"/>
        <end position="225"/>
    </location>
</feature>
<evidence type="ECO:0000256" key="3">
    <source>
        <dbReference type="ARBA" id="ARBA00022989"/>
    </source>
</evidence>
<feature type="transmembrane region" description="Helical" evidence="5">
    <location>
        <begin position="63"/>
        <end position="82"/>
    </location>
</feature>
<comment type="subcellular location">
    <subcellularLocation>
        <location evidence="1">Membrane</location>
        <topology evidence="1">Multi-pass membrane protein</topology>
    </subcellularLocation>
</comment>
<evidence type="ECO:0000313" key="7">
    <source>
        <dbReference type="Proteomes" id="UP000095003"/>
    </source>
</evidence>
<evidence type="ECO:0000256" key="5">
    <source>
        <dbReference type="SAM" id="Phobius"/>
    </source>
</evidence>
<dbReference type="Proteomes" id="UP000095003">
    <property type="component" value="Unassembled WGS sequence"/>
</dbReference>
<comment type="caution">
    <text evidence="6">The sequence shown here is derived from an EMBL/GenBank/DDBJ whole genome shotgun (WGS) entry which is preliminary data.</text>
</comment>
<dbReference type="PANTHER" id="PTHR30249:SF0">
    <property type="entry name" value="PLASTIDAL GLYCOLATE_GLYCERATE TRANSLOCATOR 1, CHLOROPLASTIC"/>
    <property type="match status" value="1"/>
</dbReference>
<evidence type="ECO:0000256" key="2">
    <source>
        <dbReference type="ARBA" id="ARBA00022692"/>
    </source>
</evidence>
<accession>A0A1E3AR69</accession>